<dbReference type="EMBL" id="LSBI01000002">
    <property type="protein sequence ID" value="OAQ93520.1"/>
    <property type="molecule type" value="Genomic_DNA"/>
</dbReference>
<gene>
    <name evidence="1" type="ORF">VFPFJ_02682</name>
</gene>
<sequence length="130" mass="14507">MSSLSISFYKQPWLLLRPLHVGCRACARARLLCQPSPRPATFQPVQLTCQIWKPRQGRRWHGVTTPGAYAGLEGGQPGGDSVSERRPLPFGCVCHDCTHVLWLKVLVVRGSLAPGTNRSLFARSRQHLCY</sequence>
<protein>
    <submittedName>
        <fullName evidence="1">Uncharacterized protein</fullName>
    </submittedName>
</protein>
<accession>A0A179HVV5</accession>
<dbReference type="AlphaFoldDB" id="A0A179HVV5"/>
<name>A0A179HVV5_PURLI</name>
<reference evidence="1 2" key="1">
    <citation type="submission" date="2016-02" db="EMBL/GenBank/DDBJ databases">
        <title>Biosynthesis of antibiotic leucinostatins and their inhibition on Phytophthora in bio-control Purpureocillium lilacinum.</title>
        <authorList>
            <person name="Wang G."/>
            <person name="Liu Z."/>
            <person name="Lin R."/>
            <person name="Li E."/>
            <person name="Mao Z."/>
            <person name="Ling J."/>
            <person name="Yin W."/>
            <person name="Xie B."/>
        </authorList>
    </citation>
    <scope>NUCLEOTIDE SEQUENCE [LARGE SCALE GENOMIC DNA]</scope>
    <source>
        <strain evidence="1">PLFJ-1</strain>
    </source>
</reference>
<dbReference type="Proteomes" id="UP000078340">
    <property type="component" value="Unassembled WGS sequence"/>
</dbReference>
<proteinExistence type="predicted"/>
<evidence type="ECO:0000313" key="1">
    <source>
        <dbReference type="EMBL" id="OAQ93520.1"/>
    </source>
</evidence>
<comment type="caution">
    <text evidence="1">The sequence shown here is derived from an EMBL/GenBank/DDBJ whole genome shotgun (WGS) entry which is preliminary data.</text>
</comment>
<organism evidence="1 2">
    <name type="scientific">Purpureocillium lilacinum</name>
    <name type="common">Paecilomyces lilacinus</name>
    <dbReference type="NCBI Taxonomy" id="33203"/>
    <lineage>
        <taxon>Eukaryota</taxon>
        <taxon>Fungi</taxon>
        <taxon>Dikarya</taxon>
        <taxon>Ascomycota</taxon>
        <taxon>Pezizomycotina</taxon>
        <taxon>Sordariomycetes</taxon>
        <taxon>Hypocreomycetidae</taxon>
        <taxon>Hypocreales</taxon>
        <taxon>Ophiocordycipitaceae</taxon>
        <taxon>Purpureocillium</taxon>
    </lineage>
</organism>
<evidence type="ECO:0000313" key="2">
    <source>
        <dbReference type="Proteomes" id="UP000078340"/>
    </source>
</evidence>